<dbReference type="SUPFAM" id="SSF48208">
    <property type="entry name" value="Six-hairpin glycosidases"/>
    <property type="match status" value="1"/>
</dbReference>
<keyword evidence="3" id="KW-1185">Reference proteome</keyword>
<dbReference type="EMBL" id="CP071868">
    <property type="protein sequence ID" value="QTE29830.1"/>
    <property type="molecule type" value="Genomic_DNA"/>
</dbReference>
<evidence type="ECO:0000256" key="1">
    <source>
        <dbReference type="SAM" id="MobiDB-lite"/>
    </source>
</evidence>
<reference evidence="2" key="1">
    <citation type="submission" date="2021-03" db="EMBL/GenBank/DDBJ databases">
        <title>Pengzhenrongella sicca gen. nov., sp. nov., a new member of suborder Micrococcineae isolated from High-Arctic tundra soil.</title>
        <authorList>
            <person name="Peng F."/>
        </authorList>
    </citation>
    <scope>NUCLEOTIDE SEQUENCE</scope>
    <source>
        <strain evidence="2">LRZ-2</strain>
    </source>
</reference>
<evidence type="ECO:0000313" key="2">
    <source>
        <dbReference type="EMBL" id="QTE29830.1"/>
    </source>
</evidence>
<dbReference type="PANTHER" id="PTHR31616:SF13">
    <property type="entry name" value="GLUCAN 1,4-ALPHA-GLUCOSIDASE"/>
    <property type="match status" value="1"/>
</dbReference>
<protein>
    <submittedName>
        <fullName evidence="2">Glycoside hydrolase family 15</fullName>
    </submittedName>
</protein>
<sequence>MTAPARDLAEGAPPPPPPGLTAPAGPARIAAPERPRSSTARPAPDRSAGTRWRRRAVGTAVTLTMVAYPFLLTDPRSPLANLDSSEFIRLYSDGVAVGAGGSPELVPAGVQADYLPGSRVLNPGPGDPEALADAEALAAQSRDWLAAGTVPGADGPYADMVTDALLDMRALLLDDGASVAGLSARWKYVWPRDASFVAVAMATTGHTDEALEILYFLQGVQHRDGSFEARYLADGSGPPDDRGIQTDGTGWVLWATDAVLDHLPDDAARLRAATSLRRLIDRSTEHILDLTDRESALPPASSDFWEVGEARLTLGTAAPLLSGLESAARIYSTLAEPAPATAAGARANRLRAAVVDEFGPRFGRYTDGQQRDAATAFLLPPFQETALPEAVPAWRSSALEMARPAGGLAPGAGWKDDDISWTPQTTLYALTAASIGDDDAARSWLTWVDAHRTASGAIPEKVLGDGSPAAVAPLSWSAACVVLAVAALMAPAAG</sequence>
<proteinExistence type="predicted"/>
<dbReference type="KEGG" id="psic:J4E96_02000"/>
<organism evidence="2 3">
    <name type="scientific">Pengzhenrongella sicca</name>
    <dbReference type="NCBI Taxonomy" id="2819238"/>
    <lineage>
        <taxon>Bacteria</taxon>
        <taxon>Bacillati</taxon>
        <taxon>Actinomycetota</taxon>
        <taxon>Actinomycetes</taxon>
        <taxon>Micrococcales</taxon>
        <taxon>Pengzhenrongella</taxon>
    </lineage>
</organism>
<name>A0A8A4ZCX2_9MICO</name>
<evidence type="ECO:0000313" key="3">
    <source>
        <dbReference type="Proteomes" id="UP000663937"/>
    </source>
</evidence>
<accession>A0A8A4ZCX2</accession>
<dbReference type="AlphaFoldDB" id="A0A8A4ZCX2"/>
<dbReference type="Proteomes" id="UP000663937">
    <property type="component" value="Chromosome"/>
</dbReference>
<dbReference type="InterPro" id="IPR012341">
    <property type="entry name" value="6hp_glycosidase-like_sf"/>
</dbReference>
<dbReference type="GO" id="GO:0004553">
    <property type="term" value="F:hydrolase activity, hydrolyzing O-glycosyl compounds"/>
    <property type="evidence" value="ECO:0007669"/>
    <property type="project" value="TreeGrafter"/>
</dbReference>
<keyword evidence="2" id="KW-0378">Hydrolase</keyword>
<dbReference type="GO" id="GO:0005975">
    <property type="term" value="P:carbohydrate metabolic process"/>
    <property type="evidence" value="ECO:0007669"/>
    <property type="project" value="InterPro"/>
</dbReference>
<dbReference type="RefSeq" id="WP_227424136.1">
    <property type="nucleotide sequence ID" value="NZ_CP071868.1"/>
</dbReference>
<dbReference type="InterPro" id="IPR008928">
    <property type="entry name" value="6-hairpin_glycosidase_sf"/>
</dbReference>
<gene>
    <name evidence="2" type="ORF">J4E96_02000</name>
</gene>
<feature type="region of interest" description="Disordered" evidence="1">
    <location>
        <begin position="1"/>
        <end position="53"/>
    </location>
</feature>
<dbReference type="PANTHER" id="PTHR31616">
    <property type="entry name" value="TREHALASE"/>
    <property type="match status" value="1"/>
</dbReference>
<dbReference type="Gene3D" id="1.50.10.10">
    <property type="match status" value="1"/>
</dbReference>